<gene>
    <name evidence="3" type="ORF">EC957_010213</name>
</gene>
<feature type="compositionally biased region" description="Polar residues" evidence="1">
    <location>
        <begin position="1287"/>
        <end position="1296"/>
    </location>
</feature>
<protein>
    <recommendedName>
        <fullName evidence="2">GYF domain-containing protein</fullName>
    </recommendedName>
</protein>
<feature type="compositionally biased region" description="Low complexity" evidence="1">
    <location>
        <begin position="795"/>
        <end position="814"/>
    </location>
</feature>
<dbReference type="SMART" id="SM00444">
    <property type="entry name" value="GYF"/>
    <property type="match status" value="1"/>
</dbReference>
<feature type="domain" description="GYF" evidence="2">
    <location>
        <begin position="407"/>
        <end position="455"/>
    </location>
</feature>
<name>A0A9P6K4X8_9FUNG</name>
<feature type="compositionally biased region" description="Polar residues" evidence="1">
    <location>
        <begin position="1150"/>
        <end position="1165"/>
    </location>
</feature>
<dbReference type="PANTHER" id="PTHR14445:SF36">
    <property type="entry name" value="FI03272P-RELATED"/>
    <property type="match status" value="1"/>
</dbReference>
<dbReference type="SUPFAM" id="SSF55277">
    <property type="entry name" value="GYF domain"/>
    <property type="match status" value="1"/>
</dbReference>
<dbReference type="PANTHER" id="PTHR14445">
    <property type="entry name" value="GRB10 INTERACTING GYF PROTEIN"/>
    <property type="match status" value="1"/>
</dbReference>
<feature type="region of interest" description="Disordered" evidence="1">
    <location>
        <begin position="1048"/>
        <end position="1077"/>
    </location>
</feature>
<dbReference type="Pfam" id="PF02213">
    <property type="entry name" value="GYF"/>
    <property type="match status" value="1"/>
</dbReference>
<proteinExistence type="predicted"/>
<dbReference type="Gene3D" id="3.30.1490.40">
    <property type="match status" value="1"/>
</dbReference>
<evidence type="ECO:0000256" key="1">
    <source>
        <dbReference type="SAM" id="MobiDB-lite"/>
    </source>
</evidence>
<feature type="compositionally biased region" description="Low complexity" evidence="1">
    <location>
        <begin position="958"/>
        <end position="980"/>
    </location>
</feature>
<evidence type="ECO:0000313" key="3">
    <source>
        <dbReference type="EMBL" id="KAF9546077.1"/>
    </source>
</evidence>
<feature type="region of interest" description="Disordered" evidence="1">
    <location>
        <begin position="474"/>
        <end position="505"/>
    </location>
</feature>
<feature type="region of interest" description="Disordered" evidence="1">
    <location>
        <begin position="691"/>
        <end position="822"/>
    </location>
</feature>
<dbReference type="EMBL" id="JAAAXW010000061">
    <property type="protein sequence ID" value="KAF9546077.1"/>
    <property type="molecule type" value="Genomic_DNA"/>
</dbReference>
<feature type="compositionally biased region" description="Acidic residues" evidence="1">
    <location>
        <begin position="896"/>
        <end position="907"/>
    </location>
</feature>
<sequence>MASNTMNFGPEWMRRFPARTSQSQPDLLARAPSPPPVAPTHQDWGQPALPASQAALPAFSYSSIAASNVRSHNGTSSSDTSVLDTINDGSSNGNGPSFASDSLNPFKYSKELMIALYKPTGLPIEFEKHAVMTSEDPLAPMSTLPFSEHEIKLLSGNVNSEVARRTAQPGDSPLERPQGQRRESFSITGDNSGRYDRSEKPSSYTRNYDSRGHATGTRPRTLNSEGRSHSFRRTEQAVVERESEPEEDGLWNSPVGNSVGSFDANGVFRISGGEGEELQPLADLEESPVVPSNDEATGTSLVEEGDDLSGVKTSLLSRRPQEPTYLGHGSEKPDVVSPILSQHAMEPIAPVDNNRISVTMLTGNPTEAFTARDSDEFTSFGGKPPLSASHPPGLVPEPGFKSLLAEMSKWLYRDPSGSIQGPFLSGEMHEWYKGGFFTSDLLVKREQDSTFEPLGSLIRRVGSDDQPFLTAGVIRPEPPQSPVHPNRPSIPSLAQNRQPVPQLPQSPGWMGMSAPSTPSTANFGADRLMLQQQQVQQQHSSGDLFSSTNGLGQQRSGFSVAQEPVALSGLESRWSSAQFSRPHIAESNAGWGGDAFSRSPVASMAAAHTPLGSAHYMEQQQRLHNQELERQQYMQLLQRQAQMQSIMHQQQFMAARQQFGTDPQALAALLAQQQSQQRQLQMRYQQLQFTGIHAQGPSTPGGTAVPWGGMGQPSSPWTTSIIPSNSDNYFDYNKGEGSQAPYSMRQQPTPMQPPQPHQQQHQPFQPFQQEHTQFHPGRPSEPVMQVGQTPQPLAQEPQQPQLQQQHQQHQQQQHQHQELHQHQSQIAHEQTIDAVAGKMADLQVQEEVGQEVAKDDLEPLEQTPPVVEEVTRAEDAKASLEHVEAAIQEKVHEEEKFEDWEEIEDPANELTAQHERRQQDIREGPVQDDEFVGESLVHEEHEIEEEHEVEEGHEVAEVAEGTASETASTTAAAELPALSSIKASPAPWAKPTNVDDEVVEKKGPTLREIQELEAKKSEETKAERHAQLAAAAALAGSNGAFDFAKGMSGAPAWSSSAPTTPKKKTLKEIQEEEEATTKKNRAAAKQAQTAGLVAIVTSNTGSVGKRYADTIGPKPVPSIASSGPWNMSPVTASRPTSVTRSSLVFAANPSAHSPTTPHSRGSENSWIEVGSKRDSHPTPVTVTPAVTRNATIPAHKTVNPNEPHPASEEFLRWCRQALKGLQGVVLEDFIQMLLTFPLNPDPMTVEIIQDSIYANSQSLNGRQFADEFIKRRKADAFPNGAPASMVSGHTPSSTPDSSFKVVSKKGKKKGTQ</sequence>
<dbReference type="Proteomes" id="UP000723463">
    <property type="component" value="Unassembled WGS sequence"/>
</dbReference>
<dbReference type="CDD" id="cd00072">
    <property type="entry name" value="GYF"/>
    <property type="match status" value="1"/>
</dbReference>
<dbReference type="InterPro" id="IPR003169">
    <property type="entry name" value="GYF"/>
</dbReference>
<accession>A0A9P6K4X8</accession>
<feature type="region of interest" description="Disordered" evidence="1">
    <location>
        <begin position="69"/>
        <end position="100"/>
    </location>
</feature>
<dbReference type="InterPro" id="IPR051640">
    <property type="entry name" value="GRB10-interact_GYF"/>
</dbReference>
<feature type="compositionally biased region" description="Low complexity" evidence="1">
    <location>
        <begin position="713"/>
        <end position="726"/>
    </location>
</feature>
<feature type="region of interest" description="Disordered" evidence="1">
    <location>
        <begin position="1148"/>
        <end position="1179"/>
    </location>
</feature>
<dbReference type="InterPro" id="IPR035445">
    <property type="entry name" value="GYF-like_dom_sf"/>
</dbReference>
<feature type="compositionally biased region" description="Basic and acidic residues" evidence="1">
    <location>
        <begin position="912"/>
        <end position="925"/>
    </location>
</feature>
<dbReference type="PROSITE" id="PS50829">
    <property type="entry name" value="GYF"/>
    <property type="match status" value="1"/>
</dbReference>
<feature type="region of interest" description="Disordered" evidence="1">
    <location>
        <begin position="1277"/>
        <end position="1312"/>
    </location>
</feature>
<dbReference type="GO" id="GO:0005829">
    <property type="term" value="C:cytosol"/>
    <property type="evidence" value="ECO:0007669"/>
    <property type="project" value="TreeGrafter"/>
</dbReference>
<feature type="compositionally biased region" description="Basic residues" evidence="1">
    <location>
        <begin position="1302"/>
        <end position="1312"/>
    </location>
</feature>
<comment type="caution">
    <text evidence="3">The sequence shown here is derived from an EMBL/GenBank/DDBJ whole genome shotgun (WGS) entry which is preliminary data.</text>
</comment>
<evidence type="ECO:0000313" key="4">
    <source>
        <dbReference type="Proteomes" id="UP000723463"/>
    </source>
</evidence>
<organism evidence="3 4">
    <name type="scientific">Mortierella hygrophila</name>
    <dbReference type="NCBI Taxonomy" id="979708"/>
    <lineage>
        <taxon>Eukaryota</taxon>
        <taxon>Fungi</taxon>
        <taxon>Fungi incertae sedis</taxon>
        <taxon>Mucoromycota</taxon>
        <taxon>Mortierellomycotina</taxon>
        <taxon>Mortierellomycetes</taxon>
        <taxon>Mortierellales</taxon>
        <taxon>Mortierellaceae</taxon>
        <taxon>Mortierella</taxon>
    </lineage>
</organism>
<feature type="compositionally biased region" description="Basic and acidic residues" evidence="1">
    <location>
        <begin position="226"/>
        <end position="242"/>
    </location>
</feature>
<feature type="compositionally biased region" description="Low complexity" evidence="1">
    <location>
        <begin position="757"/>
        <end position="776"/>
    </location>
</feature>
<reference evidence="3" key="1">
    <citation type="journal article" date="2020" name="Fungal Divers.">
        <title>Resolving the Mortierellaceae phylogeny through synthesis of multi-gene phylogenetics and phylogenomics.</title>
        <authorList>
            <person name="Vandepol N."/>
            <person name="Liber J."/>
            <person name="Desiro A."/>
            <person name="Na H."/>
            <person name="Kennedy M."/>
            <person name="Barry K."/>
            <person name="Grigoriev I.V."/>
            <person name="Miller A.N."/>
            <person name="O'Donnell K."/>
            <person name="Stajich J.E."/>
            <person name="Bonito G."/>
        </authorList>
    </citation>
    <scope>NUCLEOTIDE SEQUENCE</scope>
    <source>
        <strain evidence="3">NRRL 2591</strain>
    </source>
</reference>
<feature type="region of interest" description="Disordered" evidence="1">
    <location>
        <begin position="160"/>
        <end position="257"/>
    </location>
</feature>
<feature type="region of interest" description="Disordered" evidence="1">
    <location>
        <begin position="1"/>
        <end position="49"/>
    </location>
</feature>
<feature type="compositionally biased region" description="Polar residues" evidence="1">
    <location>
        <begin position="492"/>
        <end position="505"/>
    </location>
</feature>
<feature type="region of interest" description="Disordered" evidence="1">
    <location>
        <begin position="891"/>
        <end position="1004"/>
    </location>
</feature>
<evidence type="ECO:0000259" key="2">
    <source>
        <dbReference type="PROSITE" id="PS50829"/>
    </source>
</evidence>
<keyword evidence="4" id="KW-1185">Reference proteome</keyword>